<evidence type="ECO:0000259" key="2">
    <source>
        <dbReference type="PROSITE" id="PS50994"/>
    </source>
</evidence>
<dbReference type="GO" id="GO:0005759">
    <property type="term" value="C:mitochondrial matrix"/>
    <property type="evidence" value="ECO:0007669"/>
    <property type="project" value="TreeGrafter"/>
</dbReference>
<reference evidence="4 5" key="2">
    <citation type="submission" date="2024-05" db="EMBL/GenBank/DDBJ databases">
        <authorList>
            <person name="Chen Y."/>
            <person name="Shah S."/>
            <person name="Dougan E. K."/>
            <person name="Thang M."/>
            <person name="Chan C."/>
        </authorList>
    </citation>
    <scope>NUCLEOTIDE SEQUENCE [LARGE SCALE GENOMIC DNA]</scope>
</reference>
<keyword evidence="5" id="KW-1185">Reference proteome</keyword>
<reference evidence="3" key="1">
    <citation type="submission" date="2022-10" db="EMBL/GenBank/DDBJ databases">
        <authorList>
            <person name="Chen Y."/>
            <person name="Dougan E. K."/>
            <person name="Chan C."/>
            <person name="Rhodes N."/>
            <person name="Thang M."/>
        </authorList>
    </citation>
    <scope>NUCLEOTIDE SEQUENCE</scope>
</reference>
<dbReference type="PANTHER" id="PTHR21228:SF40">
    <property type="entry name" value="LD45607P"/>
    <property type="match status" value="1"/>
</dbReference>
<dbReference type="EMBL" id="CAMXCT030002779">
    <property type="protein sequence ID" value="CAL4787741.1"/>
    <property type="molecule type" value="Genomic_DNA"/>
</dbReference>
<dbReference type="PROSITE" id="PS50994">
    <property type="entry name" value="INTEGRASE"/>
    <property type="match status" value="1"/>
</dbReference>
<protein>
    <recommendedName>
        <fullName evidence="2">Integrase catalytic domain-containing protein</fullName>
    </recommendedName>
</protein>
<dbReference type="Pfam" id="PF26188">
    <property type="entry name" value="RESC6"/>
    <property type="match status" value="1"/>
</dbReference>
<evidence type="ECO:0000313" key="5">
    <source>
        <dbReference type="Proteomes" id="UP001152797"/>
    </source>
</evidence>
<comment type="caution">
    <text evidence="3">The sequence shown here is derived from an EMBL/GenBank/DDBJ whole genome shotgun (WGS) entry which is preliminary data.</text>
</comment>
<feature type="compositionally biased region" description="Basic and acidic residues" evidence="1">
    <location>
        <begin position="173"/>
        <end position="188"/>
    </location>
</feature>
<dbReference type="PANTHER" id="PTHR21228">
    <property type="entry name" value="FAST LEU-RICH DOMAIN-CONTAINING"/>
    <property type="match status" value="1"/>
</dbReference>
<dbReference type="GO" id="GO:0000963">
    <property type="term" value="P:mitochondrial RNA processing"/>
    <property type="evidence" value="ECO:0007669"/>
    <property type="project" value="TreeGrafter"/>
</dbReference>
<dbReference type="Proteomes" id="UP001152797">
    <property type="component" value="Unassembled WGS sequence"/>
</dbReference>
<dbReference type="EMBL" id="CAMXCT020002779">
    <property type="protein sequence ID" value="CAL1153804.1"/>
    <property type="molecule type" value="Genomic_DNA"/>
</dbReference>
<accession>A0A9P1G488</accession>
<dbReference type="GO" id="GO:0035770">
    <property type="term" value="C:ribonucleoprotein granule"/>
    <property type="evidence" value="ECO:0007669"/>
    <property type="project" value="TreeGrafter"/>
</dbReference>
<evidence type="ECO:0000256" key="1">
    <source>
        <dbReference type="SAM" id="MobiDB-lite"/>
    </source>
</evidence>
<evidence type="ECO:0000313" key="3">
    <source>
        <dbReference type="EMBL" id="CAI4000429.1"/>
    </source>
</evidence>
<dbReference type="InterPro" id="IPR058917">
    <property type="entry name" value="RESC6_dom"/>
</dbReference>
<dbReference type="GO" id="GO:0015074">
    <property type="term" value="P:DNA integration"/>
    <property type="evidence" value="ECO:0007669"/>
    <property type="project" value="InterPro"/>
</dbReference>
<dbReference type="SUPFAM" id="SSF53098">
    <property type="entry name" value="Ribonuclease H-like"/>
    <property type="match status" value="1"/>
</dbReference>
<dbReference type="GO" id="GO:0003723">
    <property type="term" value="F:RNA binding"/>
    <property type="evidence" value="ECO:0007669"/>
    <property type="project" value="TreeGrafter"/>
</dbReference>
<feature type="domain" description="Integrase catalytic" evidence="2">
    <location>
        <begin position="277"/>
        <end position="459"/>
    </location>
</feature>
<gene>
    <name evidence="3" type="ORF">C1SCF055_LOCUS26547</name>
</gene>
<dbReference type="AlphaFoldDB" id="A0A9P1G488"/>
<name>A0A9P1G488_9DINO</name>
<sequence>MVTRPAESEDSSNMPSLKCRRIGEKQAPSAAYQQLQEQQRVERIVQCAMKTAPKVGKRFFMEGELIQEVQKCFPDMKIIGVETCKGADRCRPPPKEVSSQRAPFRRTMGVHRQTSQAFCDETWEEWPLLKRKQLIRNCQPARLLITIFAQSLEPVDRDARSEPGSSSSTIPRASEDSSKRIRLTEPKPNETVPPEQKPMHVQSPDPEPSGVRAEHGPKFMQLSTEQRQQLIRMHNNLGHPDSTLLGNVLKDQKWPPEAIEGIKDMHCSACFERQKPRLARPSHLGEPRQFNDLVAIDSIKWTNAQGQSYLFYHIIDTSSNYHVAIPCEHRPNSEQLALLFTKYWINWAGPPKMLLHDSAGEFCSEEFARYLQGYDIRSSTIPAEAHWQLGRCERHGAILQAMLEKWQVQSFMKNLTMREQARIAFVKADHDMKLRRSLLRRSRPDRGQFLPNQWVMYWRSGKGALPGSWHGPARVIMPESQGIVWVSHQSRLYRCAPEHLRNLSQRESEIPEVKASPEPPPFPQAMGTGIDVALPDTDEGEDSLLATKVTQDYWEICKGKVIRHHVVPRIKMFNPVCIEDVPVPLEWLESKRHTRVTPKYGPCWEHFDEWRGNILGAKAKEISSWLSTETVRRIARSQIPEEQILRSRWVLTWKPRDESDPMKANQGAAALTDVSLAWSHQWKCAIKCKCIIHDVDAVLQARADKRSKKMWMNQEGSGSETQGVIRRVQKEPLVRLGARLRSQGALSDQVVKEIQLKVRPARNSAVNFAGPQWQGLQWADASNPRKRRAFATVSVDVGLAPSDDHMSKSVAALGNSLHSQLDRCNPQDHANFLWSMVVLTAAERQMCGAIAQSACDKLDEFSSTQLSAVLWAVSKASFDEPTLFQASAGRLRDETMTKSLGTQHVANLLWSFAVAQQRPEMVHGLTSRAMEMANEFRSQELTGLLWAFAGAGWSESALIGPLARSSTLKVLDFRADELATVAAALARLNQDSSGLYRSCLQRLGAVPARWIALSADEVVATLWALARAKKHLTVEMSSIETNIIEAAAAACVATADRFTAGAPSL</sequence>
<evidence type="ECO:0000313" key="4">
    <source>
        <dbReference type="EMBL" id="CAL4787741.1"/>
    </source>
</evidence>
<dbReference type="InterPro" id="IPR001584">
    <property type="entry name" value="Integrase_cat-core"/>
</dbReference>
<dbReference type="InterPro" id="IPR050870">
    <property type="entry name" value="FAST_kinase"/>
</dbReference>
<dbReference type="GO" id="GO:0044528">
    <property type="term" value="P:regulation of mitochondrial mRNA stability"/>
    <property type="evidence" value="ECO:0007669"/>
    <property type="project" value="TreeGrafter"/>
</dbReference>
<feature type="region of interest" description="Disordered" evidence="1">
    <location>
        <begin position="155"/>
        <end position="214"/>
    </location>
</feature>
<dbReference type="Gene3D" id="3.30.420.10">
    <property type="entry name" value="Ribonuclease H-like superfamily/Ribonuclease H"/>
    <property type="match status" value="1"/>
</dbReference>
<organism evidence="3">
    <name type="scientific">Cladocopium goreaui</name>
    <dbReference type="NCBI Taxonomy" id="2562237"/>
    <lineage>
        <taxon>Eukaryota</taxon>
        <taxon>Sar</taxon>
        <taxon>Alveolata</taxon>
        <taxon>Dinophyceae</taxon>
        <taxon>Suessiales</taxon>
        <taxon>Symbiodiniaceae</taxon>
        <taxon>Cladocopium</taxon>
    </lineage>
</organism>
<dbReference type="OrthoDB" id="10319114at2759"/>
<dbReference type="InterPro" id="IPR036397">
    <property type="entry name" value="RNaseH_sf"/>
</dbReference>
<dbReference type="EMBL" id="CAMXCT010002779">
    <property type="protein sequence ID" value="CAI4000429.1"/>
    <property type="molecule type" value="Genomic_DNA"/>
</dbReference>
<proteinExistence type="predicted"/>
<dbReference type="InterPro" id="IPR012337">
    <property type="entry name" value="RNaseH-like_sf"/>
</dbReference>